<dbReference type="Gene3D" id="3.40.50.11690">
    <property type="entry name" value="Cell division protein FtsQ/DivIB"/>
    <property type="match status" value="1"/>
</dbReference>
<dbReference type="InterPro" id="IPR005548">
    <property type="entry name" value="Cell_div_FtsQ/DivIB_C"/>
</dbReference>
<comment type="function">
    <text evidence="9">Essential cell division protein. May link together the upstream cell division proteins, which are predominantly cytoplasmic, with the downstream cell division proteins, which are predominantly periplasmic. May control correct divisome assembly.</text>
</comment>
<feature type="domain" description="POTRA" evidence="11">
    <location>
        <begin position="36"/>
        <end position="105"/>
    </location>
</feature>
<feature type="region of interest" description="Disordered" evidence="10">
    <location>
        <begin position="280"/>
        <end position="299"/>
    </location>
</feature>
<evidence type="ECO:0000256" key="3">
    <source>
        <dbReference type="ARBA" id="ARBA00022519"/>
    </source>
</evidence>
<dbReference type="Proteomes" id="UP001595886">
    <property type="component" value="Unassembled WGS sequence"/>
</dbReference>
<dbReference type="InterPro" id="IPR045335">
    <property type="entry name" value="FtsQ_C_sf"/>
</dbReference>
<dbReference type="Gene3D" id="3.10.20.310">
    <property type="entry name" value="membrane protein fhac"/>
    <property type="match status" value="1"/>
</dbReference>
<keyword evidence="13" id="KW-1185">Reference proteome</keyword>
<evidence type="ECO:0000313" key="12">
    <source>
        <dbReference type="EMBL" id="MFC4819430.1"/>
    </source>
</evidence>
<feature type="region of interest" description="Disordered" evidence="10">
    <location>
        <begin position="234"/>
        <end position="255"/>
    </location>
</feature>
<keyword evidence="8 9" id="KW-0131">Cell cycle</keyword>
<evidence type="ECO:0000256" key="7">
    <source>
        <dbReference type="ARBA" id="ARBA00023136"/>
    </source>
</evidence>
<reference evidence="13" key="1">
    <citation type="journal article" date="2019" name="Int. J. Syst. Evol. Microbiol.">
        <title>The Global Catalogue of Microorganisms (GCM) 10K type strain sequencing project: providing services to taxonomists for standard genome sequencing and annotation.</title>
        <authorList>
            <consortium name="The Broad Institute Genomics Platform"/>
            <consortium name="The Broad Institute Genome Sequencing Center for Infectious Disease"/>
            <person name="Wu L."/>
            <person name="Ma J."/>
        </authorList>
    </citation>
    <scope>NUCLEOTIDE SEQUENCE [LARGE SCALE GENOMIC DNA]</scope>
    <source>
        <strain evidence="13">CCUG 30340</strain>
    </source>
</reference>
<evidence type="ECO:0000313" key="13">
    <source>
        <dbReference type="Proteomes" id="UP001595886"/>
    </source>
</evidence>
<evidence type="ECO:0000259" key="11">
    <source>
        <dbReference type="PROSITE" id="PS51779"/>
    </source>
</evidence>
<evidence type="ECO:0000256" key="8">
    <source>
        <dbReference type="ARBA" id="ARBA00023306"/>
    </source>
</evidence>
<dbReference type="Pfam" id="PF08478">
    <property type="entry name" value="POTRA_1"/>
    <property type="match status" value="1"/>
</dbReference>
<comment type="subunit">
    <text evidence="9">Part of a complex composed of FtsB, FtsL and FtsQ.</text>
</comment>
<dbReference type="PANTHER" id="PTHR35851">
    <property type="entry name" value="CELL DIVISION PROTEIN FTSQ"/>
    <property type="match status" value="1"/>
</dbReference>
<evidence type="ECO:0000256" key="9">
    <source>
        <dbReference type="HAMAP-Rule" id="MF_00911"/>
    </source>
</evidence>
<dbReference type="GO" id="GO:0051301">
    <property type="term" value="P:cell division"/>
    <property type="evidence" value="ECO:0007669"/>
    <property type="project" value="UniProtKB-KW"/>
</dbReference>
<keyword evidence="3 9" id="KW-0997">Cell inner membrane</keyword>
<protein>
    <recommendedName>
        <fullName evidence="9">Cell division protein FtsQ</fullName>
    </recommendedName>
</protein>
<comment type="similarity">
    <text evidence="9">Belongs to the FtsQ/DivIB family. FtsQ subfamily.</text>
</comment>
<keyword evidence="5 9" id="KW-0812">Transmembrane</keyword>
<dbReference type="InterPro" id="IPR026579">
    <property type="entry name" value="FtsQ"/>
</dbReference>
<evidence type="ECO:0000256" key="5">
    <source>
        <dbReference type="ARBA" id="ARBA00022692"/>
    </source>
</evidence>
<comment type="subcellular location">
    <subcellularLocation>
        <location evidence="9">Cell inner membrane</location>
        <topology evidence="9">Single-pass type II membrane protein</topology>
    </subcellularLocation>
    <subcellularLocation>
        <location evidence="1">Membrane</location>
    </subcellularLocation>
    <text evidence="9">Localizes to the division septum.</text>
</comment>
<evidence type="ECO:0000256" key="6">
    <source>
        <dbReference type="ARBA" id="ARBA00022989"/>
    </source>
</evidence>
<keyword evidence="6 9" id="KW-1133">Transmembrane helix</keyword>
<dbReference type="PROSITE" id="PS51779">
    <property type="entry name" value="POTRA"/>
    <property type="match status" value="1"/>
</dbReference>
<evidence type="ECO:0000256" key="4">
    <source>
        <dbReference type="ARBA" id="ARBA00022618"/>
    </source>
</evidence>
<dbReference type="InterPro" id="IPR034746">
    <property type="entry name" value="POTRA"/>
</dbReference>
<comment type="caution">
    <text evidence="12">The sequence shown here is derived from an EMBL/GenBank/DDBJ whole genome shotgun (WGS) entry which is preliminary data.</text>
</comment>
<sequence length="299" mass="32386">MKGGMIAKLLAWGIALTLVALPIVGVLNGWFASDRWPVDQLAVRAEFNHVSAEQIRAAAQPLLGQGFFAIDLDQIRAAVAKLPWVERVEARKRWPDAVDLVVYEQQPYARWGEERLINRRGEIFTAAGAADVQGLPRLGGPDDRVADVLTFYAECLREFSGSGLAIAAVSLSPRGGWKLELASGAVIQLGRDDAQRRLARFLDVWPRLAGAKPVPPAYVDLRYENGFVVRWPEPAVPPPAGTGDSGAGVGQRQPLADFRQAPSLDGLVARFSGASTRNPRSRLFASRISNPQSPIPAAP</sequence>
<dbReference type="RefSeq" id="WP_380019190.1">
    <property type="nucleotide sequence ID" value="NZ_JBHSHD010000003.1"/>
</dbReference>
<organism evidence="12 13">
    <name type="scientific">Dokdonella ginsengisoli</name>
    <dbReference type="NCBI Taxonomy" id="363846"/>
    <lineage>
        <taxon>Bacteria</taxon>
        <taxon>Pseudomonadati</taxon>
        <taxon>Pseudomonadota</taxon>
        <taxon>Gammaproteobacteria</taxon>
        <taxon>Lysobacterales</taxon>
        <taxon>Rhodanobacteraceae</taxon>
        <taxon>Dokdonella</taxon>
    </lineage>
</organism>
<keyword evidence="7 9" id="KW-0472">Membrane</keyword>
<evidence type="ECO:0000256" key="10">
    <source>
        <dbReference type="SAM" id="MobiDB-lite"/>
    </source>
</evidence>
<accession>A0ABV9QQ45</accession>
<proteinExistence type="inferred from homology"/>
<dbReference type="PANTHER" id="PTHR35851:SF1">
    <property type="entry name" value="CELL DIVISION PROTEIN FTSQ"/>
    <property type="match status" value="1"/>
</dbReference>
<dbReference type="HAMAP" id="MF_00911">
    <property type="entry name" value="FtsQ_subfam"/>
    <property type="match status" value="1"/>
</dbReference>
<evidence type="ECO:0000256" key="1">
    <source>
        <dbReference type="ARBA" id="ARBA00004370"/>
    </source>
</evidence>
<name>A0ABV9QQ45_9GAMM</name>
<dbReference type="EMBL" id="JBHSHD010000003">
    <property type="protein sequence ID" value="MFC4819430.1"/>
    <property type="molecule type" value="Genomic_DNA"/>
</dbReference>
<gene>
    <name evidence="9" type="primary">ftsQ</name>
    <name evidence="12" type="ORF">ACFO6Q_03795</name>
</gene>
<keyword evidence="4 9" id="KW-0132">Cell division</keyword>
<keyword evidence="2 9" id="KW-1003">Cell membrane</keyword>
<evidence type="ECO:0000256" key="2">
    <source>
        <dbReference type="ARBA" id="ARBA00022475"/>
    </source>
</evidence>
<dbReference type="Pfam" id="PF03799">
    <property type="entry name" value="FtsQ_DivIB_C"/>
    <property type="match status" value="1"/>
</dbReference>
<dbReference type="InterPro" id="IPR013685">
    <property type="entry name" value="POTRA_FtsQ_type"/>
</dbReference>